<proteinExistence type="predicted"/>
<feature type="chain" id="PRO_5012014279" evidence="1">
    <location>
        <begin position="23"/>
        <end position="421"/>
    </location>
</feature>
<dbReference type="AlphaFoldDB" id="A0A232F8F1"/>
<dbReference type="EMBL" id="NNAY01000775">
    <property type="protein sequence ID" value="OXU26587.1"/>
    <property type="molecule type" value="Genomic_DNA"/>
</dbReference>
<evidence type="ECO:0000313" key="2">
    <source>
        <dbReference type="EMBL" id="OXU26587.1"/>
    </source>
</evidence>
<comment type="caution">
    <text evidence="2">The sequence shown here is derived from an EMBL/GenBank/DDBJ whole genome shotgun (WGS) entry which is preliminary data.</text>
</comment>
<keyword evidence="1" id="KW-0732">Signal</keyword>
<evidence type="ECO:0000256" key="1">
    <source>
        <dbReference type="SAM" id="SignalP"/>
    </source>
</evidence>
<accession>A0A232F8F1</accession>
<name>A0A232F8F1_9HYME</name>
<gene>
    <name evidence="2" type="ORF">TSAR_012025</name>
</gene>
<reference evidence="2 3" key="1">
    <citation type="journal article" date="2017" name="Curr. Biol.">
        <title>The Evolution of Venom by Co-option of Single-Copy Genes.</title>
        <authorList>
            <person name="Martinson E.O."/>
            <person name="Mrinalini"/>
            <person name="Kelkar Y.D."/>
            <person name="Chang C.H."/>
            <person name="Werren J.H."/>
        </authorList>
    </citation>
    <scope>NUCLEOTIDE SEQUENCE [LARGE SCALE GENOMIC DNA]</scope>
    <source>
        <strain evidence="2 3">Alberta</strain>
        <tissue evidence="2">Whole body</tissue>
    </source>
</reference>
<organism evidence="2 3">
    <name type="scientific">Trichomalopsis sarcophagae</name>
    <dbReference type="NCBI Taxonomy" id="543379"/>
    <lineage>
        <taxon>Eukaryota</taxon>
        <taxon>Metazoa</taxon>
        <taxon>Ecdysozoa</taxon>
        <taxon>Arthropoda</taxon>
        <taxon>Hexapoda</taxon>
        <taxon>Insecta</taxon>
        <taxon>Pterygota</taxon>
        <taxon>Neoptera</taxon>
        <taxon>Endopterygota</taxon>
        <taxon>Hymenoptera</taxon>
        <taxon>Apocrita</taxon>
        <taxon>Proctotrupomorpha</taxon>
        <taxon>Chalcidoidea</taxon>
        <taxon>Pteromalidae</taxon>
        <taxon>Pteromalinae</taxon>
        <taxon>Trichomalopsis</taxon>
    </lineage>
</organism>
<evidence type="ECO:0000313" key="3">
    <source>
        <dbReference type="Proteomes" id="UP000215335"/>
    </source>
</evidence>
<keyword evidence="3" id="KW-1185">Reference proteome</keyword>
<dbReference type="OrthoDB" id="10662399at2759"/>
<sequence>MTSLPKVFVFTIACLVLGAAKAEVKTALEKHLDHPDQQLFFSAENLNVNNHRLEGLPYALCKTVKEATSSRLTEMRCKIVVHSQTPPEKSCNISLIAAPSTATTHSRIGNLIKLIKFGSQKAVLLWFEESIVPSVGVFKGKIRSSIVDLTTCQSKEVVLLEEMINSSNIVAYANVIPYEDSFDVIIGFPTAEWYKFSVDSKGRVTENKPGWVKSGHWISQFTSVASGSRSKGYLRFNEEFNFSGRRNLKSEIILIKPDGSQKQLMDQTVTGKKSVSTVHQAISIAFAVNDKTVKIQKFDQEGNSKLHFSVDFDYTIANLLIRNLADGGFLLLTTSKDKPYHVTKLDSSGQRIGHLELGAGFKKNHGVTSYLYSETVALEDDPSGGYCLSSVYSPTIKGQLREESDLDLLVKCFSDSDFFSA</sequence>
<dbReference type="Proteomes" id="UP000215335">
    <property type="component" value="Unassembled WGS sequence"/>
</dbReference>
<feature type="signal peptide" evidence="1">
    <location>
        <begin position="1"/>
        <end position="22"/>
    </location>
</feature>
<protein>
    <submittedName>
        <fullName evidence="2">Uncharacterized protein</fullName>
    </submittedName>
</protein>